<evidence type="ECO:0000313" key="3">
    <source>
        <dbReference type="Proteomes" id="UP001600888"/>
    </source>
</evidence>
<dbReference type="Proteomes" id="UP001600888">
    <property type="component" value="Unassembled WGS sequence"/>
</dbReference>
<feature type="compositionally biased region" description="Low complexity" evidence="1">
    <location>
        <begin position="104"/>
        <end position="114"/>
    </location>
</feature>
<dbReference type="EMBL" id="JBAWTH010000078">
    <property type="protein sequence ID" value="KAL2279230.1"/>
    <property type="molecule type" value="Genomic_DNA"/>
</dbReference>
<comment type="caution">
    <text evidence="2">The sequence shown here is derived from an EMBL/GenBank/DDBJ whole genome shotgun (WGS) entry which is preliminary data.</text>
</comment>
<feature type="compositionally biased region" description="Low complexity" evidence="1">
    <location>
        <begin position="59"/>
        <end position="82"/>
    </location>
</feature>
<feature type="region of interest" description="Disordered" evidence="1">
    <location>
        <begin position="345"/>
        <end position="380"/>
    </location>
</feature>
<accession>A0ABR4E9V7</accession>
<protein>
    <submittedName>
        <fullName evidence="2">Uncharacterized protein</fullName>
    </submittedName>
</protein>
<proteinExistence type="predicted"/>
<name>A0ABR4E9V7_9PEZI</name>
<gene>
    <name evidence="2" type="ORF">FJTKL_13604</name>
</gene>
<organism evidence="2 3">
    <name type="scientific">Diaporthe vaccinii</name>
    <dbReference type="NCBI Taxonomy" id="105482"/>
    <lineage>
        <taxon>Eukaryota</taxon>
        <taxon>Fungi</taxon>
        <taxon>Dikarya</taxon>
        <taxon>Ascomycota</taxon>
        <taxon>Pezizomycotina</taxon>
        <taxon>Sordariomycetes</taxon>
        <taxon>Sordariomycetidae</taxon>
        <taxon>Diaporthales</taxon>
        <taxon>Diaporthaceae</taxon>
        <taxon>Diaporthe</taxon>
        <taxon>Diaporthe eres species complex</taxon>
    </lineage>
</organism>
<feature type="region of interest" description="Disordered" evidence="1">
    <location>
        <begin position="175"/>
        <end position="196"/>
    </location>
</feature>
<evidence type="ECO:0000313" key="2">
    <source>
        <dbReference type="EMBL" id="KAL2279230.1"/>
    </source>
</evidence>
<feature type="compositionally biased region" description="Acidic residues" evidence="1">
    <location>
        <begin position="181"/>
        <end position="195"/>
    </location>
</feature>
<evidence type="ECO:0000256" key="1">
    <source>
        <dbReference type="SAM" id="MobiDB-lite"/>
    </source>
</evidence>
<feature type="compositionally biased region" description="Basic and acidic residues" evidence="1">
    <location>
        <begin position="12"/>
        <end position="26"/>
    </location>
</feature>
<feature type="compositionally biased region" description="Pro residues" evidence="1">
    <location>
        <begin position="94"/>
        <end position="103"/>
    </location>
</feature>
<keyword evidence="3" id="KW-1185">Reference proteome</keyword>
<feature type="region of interest" description="Disordered" evidence="1">
    <location>
        <begin position="1"/>
        <end position="159"/>
    </location>
</feature>
<sequence length="397" mass="43736">MRQRPPSPTMMEGRDYAEDDDGLFRFDDEEEEAAFLSGLNEDELTEPLTPVGSAEPVIAPAALHHSAAGAASGRPHNNNNNNFSSVNAWQHPEPASPPPPPLSYSPSPSTTPATHYRPADRRRLSSRRSRQSQLSHQGSDQSLGQHAHRPQTLPASAHHEDLQQLDPRTLRHAHQPPIQDLVDDDDGLANDDDVEDRTQDQVMITQDEPTRDELRENGFVEIDADGVQAMFNGNEADRVTAQKFQSEVLKTMKQNGKVVYMVGQATAQWWLSSEMQKRRRAAARRMLDIGGAVASSAGNVIMNKTPIGGVVTTVSDNVTAFRAAPFRYTMQGLGIMKKDRSTATVLSPTAADPRVSDDDFLGPDDDRHFAPSPTIVQDEDDDDMLGVLNFDEDEDDI</sequence>
<reference evidence="2 3" key="1">
    <citation type="submission" date="2024-03" db="EMBL/GenBank/DDBJ databases">
        <title>A high-quality draft genome sequence of Diaporthe vaccinii, a causative agent of upright dieback and viscid rot disease in cranberry plants.</title>
        <authorList>
            <person name="Sarrasin M."/>
            <person name="Lang B.F."/>
            <person name="Burger G."/>
        </authorList>
    </citation>
    <scope>NUCLEOTIDE SEQUENCE [LARGE SCALE GENOMIC DNA]</scope>
    <source>
        <strain evidence="2 3">IS7</strain>
    </source>
</reference>